<organism evidence="1 2">
    <name type="scientific">Gossypium trilobum</name>
    <dbReference type="NCBI Taxonomy" id="34281"/>
    <lineage>
        <taxon>Eukaryota</taxon>
        <taxon>Viridiplantae</taxon>
        <taxon>Streptophyta</taxon>
        <taxon>Embryophyta</taxon>
        <taxon>Tracheophyta</taxon>
        <taxon>Spermatophyta</taxon>
        <taxon>Magnoliopsida</taxon>
        <taxon>eudicotyledons</taxon>
        <taxon>Gunneridae</taxon>
        <taxon>Pentapetalae</taxon>
        <taxon>rosids</taxon>
        <taxon>malvids</taxon>
        <taxon>Malvales</taxon>
        <taxon>Malvaceae</taxon>
        <taxon>Malvoideae</taxon>
        <taxon>Gossypium</taxon>
    </lineage>
</organism>
<evidence type="ECO:0000313" key="1">
    <source>
        <dbReference type="EMBL" id="MBA0786826.1"/>
    </source>
</evidence>
<dbReference type="Proteomes" id="UP000593568">
    <property type="component" value="Unassembled WGS sequence"/>
</dbReference>
<accession>A0A7J9FNC6</accession>
<comment type="caution">
    <text evidence="1">The sequence shown here is derived from an EMBL/GenBank/DDBJ whole genome shotgun (WGS) entry which is preliminary data.</text>
</comment>
<dbReference type="AlphaFoldDB" id="A0A7J9FNC6"/>
<keyword evidence="2" id="KW-1185">Reference proteome</keyword>
<protein>
    <submittedName>
        <fullName evidence="1">Uncharacterized protein</fullName>
    </submittedName>
</protein>
<sequence length="235" mass="26926">MADLTAAWSQYLVKGIDTPSNEGMISETLVTLSGMLLQGKCGRGWKLLDFNTGLVRLKPTGFIVGDKMIRIEWWYWPLKVVPKDRSEEEEDVAEGSSTCCSRCLNAFELTNKRLLWLAVKTKEALVFGQAKLSRIRKRGLRKGEPVYYYTMWLNVNYDMRSSGPCRWDTTVFKHQVQNMMCEALSLAERTLWCLNIKQHHDDDQKALWGDNAMMLRSFGATTQRGITCKTIAQLL</sequence>
<dbReference type="EMBL" id="JABEZW010224620">
    <property type="protein sequence ID" value="MBA0786826.1"/>
    <property type="molecule type" value="Genomic_DNA"/>
</dbReference>
<reference evidence="1 2" key="1">
    <citation type="journal article" date="2019" name="Genome Biol. Evol.">
        <title>Insights into the evolution of the New World diploid cottons (Gossypium, subgenus Houzingenia) based on genome sequencing.</title>
        <authorList>
            <person name="Grover C.E."/>
            <person name="Arick M.A. 2nd"/>
            <person name="Thrash A."/>
            <person name="Conover J.L."/>
            <person name="Sanders W.S."/>
            <person name="Peterson D.G."/>
            <person name="Frelichowski J.E."/>
            <person name="Scheffler J.A."/>
            <person name="Scheffler B.E."/>
            <person name="Wendel J.F."/>
        </authorList>
    </citation>
    <scope>NUCLEOTIDE SEQUENCE [LARGE SCALE GENOMIC DNA]</scope>
    <source>
        <strain evidence="1">8</strain>
        <tissue evidence="1">Leaf</tissue>
    </source>
</reference>
<proteinExistence type="predicted"/>
<gene>
    <name evidence="1" type="ORF">Gotri_027634</name>
</gene>
<name>A0A7J9FNC6_9ROSI</name>
<evidence type="ECO:0000313" key="2">
    <source>
        <dbReference type="Proteomes" id="UP000593568"/>
    </source>
</evidence>